<dbReference type="InterPro" id="IPR015797">
    <property type="entry name" value="NUDIX_hydrolase-like_dom_sf"/>
</dbReference>
<keyword evidence="3" id="KW-0479">Metal-binding</keyword>
<evidence type="ECO:0000313" key="8">
    <source>
        <dbReference type="EMBL" id="MBB3045848.1"/>
    </source>
</evidence>
<evidence type="ECO:0000256" key="2">
    <source>
        <dbReference type="ARBA" id="ARBA00001946"/>
    </source>
</evidence>
<proteinExistence type="predicted"/>
<reference evidence="8 9" key="1">
    <citation type="submission" date="2020-08" db="EMBL/GenBank/DDBJ databases">
        <title>Genomic Encyclopedia of Type Strains, Phase III (KMG-III): the genomes of soil and plant-associated and newly described type strains.</title>
        <authorList>
            <person name="Whitman W."/>
        </authorList>
    </citation>
    <scope>NUCLEOTIDE SEQUENCE [LARGE SCALE GENOMIC DNA]</scope>
    <source>
        <strain evidence="8 9">CECT 8654</strain>
    </source>
</reference>
<sequence>MSNSPLLQTLRDRIGDYEARTIDGDYPDAAVVVAVNNSDRPGVLLTQRSPNLSLHAGEIAFPGGKEDDDDHDLLHTAVREMEEEVGVAADQFECLGPLDQRITRTNIRMTPYLGILSAGLDFEINYGELDAAFYVPLDELIDGRLFSVVEVLDKGITKRVARFQFQEYDIWGVTAMVLADMLNELLDANLPIETRTGEK</sequence>
<dbReference type="EMBL" id="JACHWY010000001">
    <property type="protein sequence ID" value="MBB3045848.1"/>
    <property type="molecule type" value="Genomic_DNA"/>
</dbReference>
<dbReference type="PANTHER" id="PTHR12992">
    <property type="entry name" value="NUDIX HYDROLASE"/>
    <property type="match status" value="1"/>
</dbReference>
<dbReference type="Gene3D" id="3.90.79.10">
    <property type="entry name" value="Nucleoside Triphosphate Pyrophosphohydrolase"/>
    <property type="match status" value="1"/>
</dbReference>
<comment type="caution">
    <text evidence="8">The sequence shown here is derived from an EMBL/GenBank/DDBJ whole genome shotgun (WGS) entry which is preliminary data.</text>
</comment>
<protein>
    <submittedName>
        <fullName evidence="8">8-oxo-dGTP pyrophosphatase MutT (NUDIX family)</fullName>
    </submittedName>
</protein>
<keyword evidence="4" id="KW-0378">Hydrolase</keyword>
<name>A0A7W4W1S2_9GAMM</name>
<evidence type="ECO:0000256" key="1">
    <source>
        <dbReference type="ARBA" id="ARBA00001936"/>
    </source>
</evidence>
<keyword evidence="6" id="KW-0464">Manganese</keyword>
<dbReference type="RefSeq" id="WP_183408571.1">
    <property type="nucleotide sequence ID" value="NZ_JACHWY010000001.1"/>
</dbReference>
<feature type="domain" description="Nudix hydrolase" evidence="7">
    <location>
        <begin position="25"/>
        <end position="162"/>
    </location>
</feature>
<comment type="cofactor">
    <cofactor evidence="1">
        <name>Mn(2+)</name>
        <dbReference type="ChEBI" id="CHEBI:29035"/>
    </cofactor>
</comment>
<dbReference type="GO" id="GO:0046872">
    <property type="term" value="F:metal ion binding"/>
    <property type="evidence" value="ECO:0007669"/>
    <property type="project" value="UniProtKB-KW"/>
</dbReference>
<keyword evidence="9" id="KW-1185">Reference proteome</keyword>
<dbReference type="Proteomes" id="UP000537130">
    <property type="component" value="Unassembled WGS sequence"/>
</dbReference>
<dbReference type="InterPro" id="IPR045121">
    <property type="entry name" value="CoAse"/>
</dbReference>
<evidence type="ECO:0000313" key="9">
    <source>
        <dbReference type="Proteomes" id="UP000537130"/>
    </source>
</evidence>
<evidence type="ECO:0000256" key="4">
    <source>
        <dbReference type="ARBA" id="ARBA00022801"/>
    </source>
</evidence>
<dbReference type="CDD" id="cd03426">
    <property type="entry name" value="NUDIX_CoAse_Nudt7"/>
    <property type="match status" value="1"/>
</dbReference>
<evidence type="ECO:0000259" key="7">
    <source>
        <dbReference type="PROSITE" id="PS51462"/>
    </source>
</evidence>
<keyword evidence="5" id="KW-0460">Magnesium</keyword>
<evidence type="ECO:0000256" key="5">
    <source>
        <dbReference type="ARBA" id="ARBA00022842"/>
    </source>
</evidence>
<dbReference type="PANTHER" id="PTHR12992:SF11">
    <property type="entry name" value="MITOCHONDRIAL COENZYME A DIPHOSPHATASE NUDT8"/>
    <property type="match status" value="1"/>
</dbReference>
<dbReference type="Pfam" id="PF00293">
    <property type="entry name" value="NUDIX"/>
    <property type="match status" value="1"/>
</dbReference>
<comment type="cofactor">
    <cofactor evidence="2">
        <name>Mg(2+)</name>
        <dbReference type="ChEBI" id="CHEBI:18420"/>
    </cofactor>
</comment>
<dbReference type="InterPro" id="IPR000086">
    <property type="entry name" value="NUDIX_hydrolase_dom"/>
</dbReference>
<organism evidence="8 9">
    <name type="scientific">Litorivivens lipolytica</name>
    <dbReference type="NCBI Taxonomy" id="1524264"/>
    <lineage>
        <taxon>Bacteria</taxon>
        <taxon>Pseudomonadati</taxon>
        <taxon>Pseudomonadota</taxon>
        <taxon>Gammaproteobacteria</taxon>
        <taxon>Litorivivens</taxon>
    </lineage>
</organism>
<dbReference type="SUPFAM" id="SSF55811">
    <property type="entry name" value="Nudix"/>
    <property type="match status" value="1"/>
</dbReference>
<dbReference type="GO" id="GO:0010945">
    <property type="term" value="F:coenzyme A diphosphatase activity"/>
    <property type="evidence" value="ECO:0007669"/>
    <property type="project" value="InterPro"/>
</dbReference>
<evidence type="ECO:0000256" key="3">
    <source>
        <dbReference type="ARBA" id="ARBA00022723"/>
    </source>
</evidence>
<evidence type="ECO:0000256" key="6">
    <source>
        <dbReference type="ARBA" id="ARBA00023211"/>
    </source>
</evidence>
<accession>A0A7W4W1S2</accession>
<gene>
    <name evidence="8" type="ORF">FHR99_000084</name>
</gene>
<dbReference type="PROSITE" id="PS51462">
    <property type="entry name" value="NUDIX"/>
    <property type="match status" value="1"/>
</dbReference>
<dbReference type="AlphaFoldDB" id="A0A7W4W1S2"/>